<evidence type="ECO:0000313" key="2">
    <source>
        <dbReference type="Proteomes" id="UP000006175"/>
    </source>
</evidence>
<dbReference type="KEGG" id="dfd:Desfe_1311"/>
<dbReference type="eggNOG" id="arCOG00576">
    <property type="taxonomic scope" value="Archaea"/>
</dbReference>
<dbReference type="HOGENOM" id="CLU_2055964_0_0_2"/>
<reference evidence="1 2" key="1">
    <citation type="journal article" date="2012" name="J. Bacteriol.">
        <title>Complete Genome Sequence of Desulfurococcus fermentans, a Hyperthermophilic Cellulolytic Crenarchaeon Isolated from a Freshwater Hot Spring in Kamchatka, Russia.</title>
        <authorList>
            <person name="Susanti D."/>
            <person name="Johnson E.F."/>
            <person name="Rodriguez J.R."/>
            <person name="Anderson I."/>
            <person name="Perevalova A.A."/>
            <person name="Kyrpides N."/>
            <person name="Lucas S."/>
            <person name="Han J."/>
            <person name="Lapidus A."/>
            <person name="Cheng J.F."/>
            <person name="Goodwin L."/>
            <person name="Pitluck S."/>
            <person name="Mavrommatis K."/>
            <person name="Peters L."/>
            <person name="Land M.L."/>
            <person name="Hauser L."/>
            <person name="Gopalan V."/>
            <person name="Chan P.P."/>
            <person name="Lowe T.M."/>
            <person name="Atomi H."/>
            <person name="Bonch-Osmolovskaya E.A."/>
            <person name="Woyke T."/>
            <person name="Mukhopadhyay B."/>
        </authorList>
    </citation>
    <scope>NUCLEOTIDE SEQUENCE [LARGE SCALE GENOMIC DNA]</scope>
    <source>
        <strain evidence="1 2">DSM 16532</strain>
    </source>
</reference>
<dbReference type="EMBL" id="CP003321">
    <property type="protein sequence ID" value="AFL67179.1"/>
    <property type="molecule type" value="Genomic_DNA"/>
</dbReference>
<gene>
    <name evidence="1" type="ORF">Desfe_1311</name>
</gene>
<protein>
    <submittedName>
        <fullName evidence="1">Uncharacterized protein</fullName>
    </submittedName>
</protein>
<accession>I3XTA5</accession>
<organism evidence="1 2">
    <name type="scientific">Desulfurococcus amylolyticus DSM 16532</name>
    <dbReference type="NCBI Taxonomy" id="768672"/>
    <lineage>
        <taxon>Archaea</taxon>
        <taxon>Thermoproteota</taxon>
        <taxon>Thermoprotei</taxon>
        <taxon>Desulfurococcales</taxon>
        <taxon>Desulfurococcaceae</taxon>
        <taxon>Desulfurococcus</taxon>
    </lineage>
</organism>
<evidence type="ECO:0000313" key="1">
    <source>
        <dbReference type="EMBL" id="AFL67179.1"/>
    </source>
</evidence>
<dbReference type="AlphaFoldDB" id="I3XTA5"/>
<sequence length="119" mass="13287">MNPLPTYLLTTIPSSNGILDVDIGIAVGAIAMAMLDMFVPHKHIVEGYEYPQHMRNRLRKAILVAITIAIHNIPKRLAVGATTVYSIELDFVIALAIENLNTKHYAQTLSLSYTTRNRR</sequence>
<name>I3XTA5_DESAM</name>
<dbReference type="Proteomes" id="UP000006175">
    <property type="component" value="Chromosome"/>
</dbReference>
<proteinExistence type="predicted"/>
<keyword evidence="2" id="KW-1185">Reference proteome</keyword>